<comment type="subcellular location">
    <subcellularLocation>
        <location evidence="1">Nucleus</location>
    </subcellularLocation>
</comment>
<dbReference type="Proteomes" id="UP001642360">
    <property type="component" value="Unassembled WGS sequence"/>
</dbReference>
<feature type="compositionally biased region" description="Polar residues" evidence="3">
    <location>
        <begin position="180"/>
        <end position="193"/>
    </location>
</feature>
<evidence type="ECO:0000259" key="4">
    <source>
        <dbReference type="Pfam" id="PF04825"/>
    </source>
</evidence>
<evidence type="ECO:0000256" key="3">
    <source>
        <dbReference type="SAM" id="MobiDB-lite"/>
    </source>
</evidence>
<feature type="domain" description="Rad21/Rec8-like protein N-terminal" evidence="4">
    <location>
        <begin position="1"/>
        <end position="66"/>
    </location>
</feature>
<comment type="caution">
    <text evidence="5">The sequence shown here is derived from an EMBL/GenBank/DDBJ whole genome shotgun (WGS) entry which is preliminary data.</text>
</comment>
<gene>
    <name evidence="5" type="ORF">ILEXP_LOCUS2780</name>
</gene>
<feature type="compositionally biased region" description="Polar residues" evidence="3">
    <location>
        <begin position="215"/>
        <end position="237"/>
    </location>
</feature>
<dbReference type="InterPro" id="IPR039781">
    <property type="entry name" value="Rad21/Rec8-like"/>
</dbReference>
<keyword evidence="2" id="KW-0539">Nucleus</keyword>
<dbReference type="PANTHER" id="PTHR12585">
    <property type="entry name" value="SCC1 / RAD21 FAMILY MEMBER"/>
    <property type="match status" value="1"/>
</dbReference>
<sequence length="285" mass="32604">MFYSHQLLARKAPLGQIWMAATMHAKMNRRKLDKLNIIKICEQILNPSVPMALRLSGILMDDVTRLLVLMRINFVVNYHSNPALSVEINEAWKVKAAPDPTVLPKGKSQAKSVSLTLYEAVTLPENQEADLGEFEQSLQYSNASTMMGFQQTSYIAMADTDYNRFERFDIEGDEDTQVNFHPQENTQFPSTIIPSPPLQEPRKPDEILEQHPEDQVNQQSDEGKETNQPQQDIQRQGTTRRRAKRPAAFAMDYEQTIIPGPIYQSWLQNASDMVSRRGRKRKVCP</sequence>
<name>A0ABC8QTJ9_9AQUA</name>
<evidence type="ECO:0000313" key="6">
    <source>
        <dbReference type="Proteomes" id="UP001642360"/>
    </source>
</evidence>
<dbReference type="AlphaFoldDB" id="A0ABC8QTJ9"/>
<evidence type="ECO:0000256" key="1">
    <source>
        <dbReference type="ARBA" id="ARBA00004123"/>
    </source>
</evidence>
<feature type="region of interest" description="Disordered" evidence="3">
    <location>
        <begin position="180"/>
        <end position="253"/>
    </location>
</feature>
<dbReference type="PANTHER" id="PTHR12585:SF64">
    <property type="entry name" value="SISTER CHROMATID COHESION 1 PROTEIN 1"/>
    <property type="match status" value="1"/>
</dbReference>
<dbReference type="Pfam" id="PF04825">
    <property type="entry name" value="Rad21_Rec8_N"/>
    <property type="match status" value="1"/>
</dbReference>
<dbReference type="GO" id="GO:0005634">
    <property type="term" value="C:nucleus"/>
    <property type="evidence" value="ECO:0007669"/>
    <property type="project" value="UniProtKB-SubCell"/>
</dbReference>
<keyword evidence="6" id="KW-1185">Reference proteome</keyword>
<accession>A0ABC8QTJ9</accession>
<evidence type="ECO:0000256" key="2">
    <source>
        <dbReference type="ARBA" id="ARBA00023242"/>
    </source>
</evidence>
<feature type="compositionally biased region" description="Basic and acidic residues" evidence="3">
    <location>
        <begin position="200"/>
        <end position="214"/>
    </location>
</feature>
<dbReference type="InterPro" id="IPR006910">
    <property type="entry name" value="Rad21_Rec8_N"/>
</dbReference>
<dbReference type="EMBL" id="CAUOFW020000725">
    <property type="protein sequence ID" value="CAK9135820.1"/>
    <property type="molecule type" value="Genomic_DNA"/>
</dbReference>
<evidence type="ECO:0000313" key="5">
    <source>
        <dbReference type="EMBL" id="CAK9135820.1"/>
    </source>
</evidence>
<protein>
    <recommendedName>
        <fullName evidence="4">Rad21/Rec8-like protein N-terminal domain-containing protein</fullName>
    </recommendedName>
</protein>
<proteinExistence type="predicted"/>
<organism evidence="5 6">
    <name type="scientific">Ilex paraguariensis</name>
    <name type="common">yerba mate</name>
    <dbReference type="NCBI Taxonomy" id="185542"/>
    <lineage>
        <taxon>Eukaryota</taxon>
        <taxon>Viridiplantae</taxon>
        <taxon>Streptophyta</taxon>
        <taxon>Embryophyta</taxon>
        <taxon>Tracheophyta</taxon>
        <taxon>Spermatophyta</taxon>
        <taxon>Magnoliopsida</taxon>
        <taxon>eudicotyledons</taxon>
        <taxon>Gunneridae</taxon>
        <taxon>Pentapetalae</taxon>
        <taxon>asterids</taxon>
        <taxon>campanulids</taxon>
        <taxon>Aquifoliales</taxon>
        <taxon>Aquifoliaceae</taxon>
        <taxon>Ilex</taxon>
    </lineage>
</organism>
<reference evidence="5 6" key="1">
    <citation type="submission" date="2024-02" db="EMBL/GenBank/DDBJ databases">
        <authorList>
            <person name="Vignale AGUSTIN F."/>
            <person name="Sosa J E."/>
            <person name="Modenutti C."/>
        </authorList>
    </citation>
    <scope>NUCLEOTIDE SEQUENCE [LARGE SCALE GENOMIC DNA]</scope>
</reference>